<evidence type="ECO:0000313" key="1">
    <source>
        <dbReference type="EMBL" id="DAD51157.1"/>
    </source>
</evidence>
<dbReference type="GeneID" id="80400829"/>
<proteinExistence type="predicted"/>
<sequence length="122" mass="12795">MFTDPISVTIASVATSFPRVGTGNLSSVYRSADGMLTLDIGHQDLAKGTRESTLVRLTRKAVGSDPLNSALSKAYESRVHLVFNTPANGVGISDATVKADIQALCAWIGTSGNLDKLLGKES</sequence>
<gene>
    <name evidence="1" type="primary">SRR7976323_5_2</name>
</gene>
<dbReference type="EMBL" id="BK013737">
    <property type="protein sequence ID" value="DAD51157.1"/>
    <property type="molecule type" value="Genomic_RNA"/>
</dbReference>
<dbReference type="RefSeq" id="YP_010771172.1">
    <property type="nucleotide sequence ID" value="NC_074509.1"/>
</dbReference>
<dbReference type="GO" id="GO:0019028">
    <property type="term" value="C:viral capsid"/>
    <property type="evidence" value="ECO:0007669"/>
    <property type="project" value="UniProtKB-KW"/>
</dbReference>
<accession>A0A8S5L1D3</accession>
<evidence type="ECO:0000313" key="2">
    <source>
        <dbReference type="Proteomes" id="UP000677937"/>
    </source>
</evidence>
<keyword evidence="2" id="KW-1185">Reference proteome</keyword>
<dbReference type="Proteomes" id="UP000677937">
    <property type="component" value="Segment"/>
</dbReference>
<reference evidence="1" key="1">
    <citation type="submission" date="2020-09" db="EMBL/GenBank/DDBJ databases">
        <title>Leviviricetes taxonomy.</title>
        <authorList>
            <person name="Stockdale S.R."/>
            <person name="Callanan J."/>
            <person name="Adriaenssens E.M."/>
            <person name="Kuhn J.H."/>
            <person name="Rumnieks J."/>
            <person name="Shkoporov A."/>
            <person name="Draper L.A."/>
            <person name="Ross P."/>
            <person name="Hill C."/>
        </authorList>
    </citation>
    <scope>NUCLEOTIDE SEQUENCE</scope>
</reference>
<dbReference type="KEGG" id="vg:80400829"/>
<keyword evidence="1" id="KW-0946">Virion</keyword>
<organism evidence="1 2">
    <name type="scientific">ssRNA phage SRR7976323_5</name>
    <dbReference type="NCBI Taxonomy" id="2786692"/>
    <lineage>
        <taxon>Viruses</taxon>
        <taxon>Riboviria</taxon>
        <taxon>Orthornavirae</taxon>
        <taxon>Lenarviricota</taxon>
        <taxon>Leviviricetes</taxon>
        <taxon>Timlovirales</taxon>
        <taxon>Steitzviridae</taxon>
        <taxon>Tsuhreavirus</taxon>
        <taxon>Tsuhreavirus borborovivens</taxon>
    </lineage>
</organism>
<name>A0A8S5L1D3_9VIRU</name>
<keyword evidence="1" id="KW-0167">Capsid protein</keyword>
<protein>
    <submittedName>
        <fullName evidence="1">Coat protein</fullName>
    </submittedName>
</protein>